<keyword evidence="3" id="KW-1185">Reference proteome</keyword>
<dbReference type="RefSeq" id="WP_309942084.1">
    <property type="nucleotide sequence ID" value="NZ_AP025306.1"/>
</dbReference>
<dbReference type="AlphaFoldDB" id="A0AAE4BV32"/>
<evidence type="ECO:0000259" key="1">
    <source>
        <dbReference type="Pfam" id="PF00027"/>
    </source>
</evidence>
<feature type="domain" description="Cyclic nucleotide-binding" evidence="1">
    <location>
        <begin position="6"/>
        <end position="81"/>
    </location>
</feature>
<reference evidence="2" key="1">
    <citation type="submission" date="2023-07" db="EMBL/GenBank/DDBJ databases">
        <title>Genomic Encyclopedia of Type Strains, Phase IV (KMG-IV): sequencing the most valuable type-strain genomes for metagenomic binning, comparative biology and taxonomic classification.</title>
        <authorList>
            <person name="Goeker M."/>
        </authorList>
    </citation>
    <scope>NUCLEOTIDE SEQUENCE</scope>
    <source>
        <strain evidence="2">DSM 26174</strain>
    </source>
</reference>
<organism evidence="2 3">
    <name type="scientific">Aureibacter tunicatorum</name>
    <dbReference type="NCBI Taxonomy" id="866807"/>
    <lineage>
        <taxon>Bacteria</taxon>
        <taxon>Pseudomonadati</taxon>
        <taxon>Bacteroidota</taxon>
        <taxon>Cytophagia</taxon>
        <taxon>Cytophagales</taxon>
        <taxon>Persicobacteraceae</taxon>
        <taxon>Aureibacter</taxon>
    </lineage>
</organism>
<evidence type="ECO:0000313" key="2">
    <source>
        <dbReference type="EMBL" id="MDR6241378.1"/>
    </source>
</evidence>
<dbReference type="InterPro" id="IPR014710">
    <property type="entry name" value="RmlC-like_jellyroll"/>
</dbReference>
<name>A0AAE4BV32_9BACT</name>
<dbReference type="InterPro" id="IPR000595">
    <property type="entry name" value="cNMP-bd_dom"/>
</dbReference>
<dbReference type="InterPro" id="IPR018490">
    <property type="entry name" value="cNMP-bd_dom_sf"/>
</dbReference>
<dbReference type="CDD" id="cd00038">
    <property type="entry name" value="CAP_ED"/>
    <property type="match status" value="1"/>
</dbReference>
<comment type="caution">
    <text evidence="2">The sequence shown here is derived from an EMBL/GenBank/DDBJ whole genome shotgun (WGS) entry which is preliminary data.</text>
</comment>
<evidence type="ECO:0000313" key="3">
    <source>
        <dbReference type="Proteomes" id="UP001185092"/>
    </source>
</evidence>
<protein>
    <submittedName>
        <fullName evidence="2">CRP-like cAMP-binding protein</fullName>
    </submittedName>
</protein>
<dbReference type="EMBL" id="JAVDQD010000008">
    <property type="protein sequence ID" value="MDR6241378.1"/>
    <property type="molecule type" value="Genomic_DNA"/>
</dbReference>
<gene>
    <name evidence="2" type="ORF">HNQ88_004465</name>
</gene>
<proteinExistence type="predicted"/>
<accession>A0AAE4BV32</accession>
<dbReference type="SUPFAM" id="SSF51206">
    <property type="entry name" value="cAMP-binding domain-like"/>
    <property type="match status" value="1"/>
</dbReference>
<dbReference type="Gene3D" id="2.60.120.10">
    <property type="entry name" value="Jelly Rolls"/>
    <property type="match status" value="1"/>
</dbReference>
<sequence length="158" mass="18113">MKTFKVLKKQIIQHAGEFESHVYKVESGLLKSYSVDEKGKEHIFMFAPEGWVIADATEQGMPTGLYIEAIEDSELHVIDKNIALQNSDKKALSRRIEVMQKRIIMLMSSSAIERYNHFIATYPKLTQRIPQRMIASYLGITPEALSKVKSQKLKRQNS</sequence>
<dbReference type="Proteomes" id="UP001185092">
    <property type="component" value="Unassembled WGS sequence"/>
</dbReference>
<dbReference type="Pfam" id="PF00027">
    <property type="entry name" value="cNMP_binding"/>
    <property type="match status" value="1"/>
</dbReference>